<dbReference type="AlphaFoldDB" id="H8L018"/>
<dbReference type="RefSeq" id="WP_014402307.1">
    <property type="nucleotide sequence ID" value="NC_017033.1"/>
</dbReference>
<protein>
    <recommendedName>
        <fullName evidence="3">Tetratricopeptide repeat protein</fullName>
    </recommendedName>
</protein>
<dbReference type="HOGENOM" id="CLU_1522836_0_0_6"/>
<keyword evidence="2" id="KW-1185">Reference proteome</keyword>
<dbReference type="Gene3D" id="1.25.40.10">
    <property type="entry name" value="Tetratricopeptide repeat domain"/>
    <property type="match status" value="1"/>
</dbReference>
<accession>H8L018</accession>
<evidence type="ECO:0008006" key="3">
    <source>
        <dbReference type="Google" id="ProtNLM"/>
    </source>
</evidence>
<dbReference type="Proteomes" id="UP000005234">
    <property type="component" value="Chromosome"/>
</dbReference>
<proteinExistence type="predicted"/>
<dbReference type="EMBL" id="CP003350">
    <property type="protein sequence ID" value="AFC85301.1"/>
    <property type="molecule type" value="Genomic_DNA"/>
</dbReference>
<dbReference type="KEGG" id="fau:Fraau_0830"/>
<sequence>MQTRLNCVFLLAVAALLGGCSLFNRWEAKPSPLPPRPVEADYDRVAAIRAAGDREAALTDSAIDVAPLRDPGVAILEDQAQQNLQTRHYALAAGELDQALQRNPDSPDLLQDRAEAAVGLKDYARAETLAQRSWSLGPKLGPLCARNWQTVVEMRLLAHDAAGVAQARSQVLACHKASVPRY</sequence>
<dbReference type="PROSITE" id="PS51257">
    <property type="entry name" value="PROKAR_LIPOPROTEIN"/>
    <property type="match status" value="1"/>
</dbReference>
<reference evidence="1" key="1">
    <citation type="submission" date="2012-02" db="EMBL/GenBank/DDBJ databases">
        <title>The complete genome of Frateuria aurantia DSM 6220.</title>
        <authorList>
            <consortium name="US DOE Joint Genome Institute (JGI-PGF)"/>
            <person name="Lucas S."/>
            <person name="Copeland A."/>
            <person name="Lapidus A."/>
            <person name="Glavina del Rio T."/>
            <person name="Dalin E."/>
            <person name="Tice H."/>
            <person name="Bruce D."/>
            <person name="Goodwin L."/>
            <person name="Pitluck S."/>
            <person name="Peters L."/>
            <person name="Ovchinnikova G."/>
            <person name="Teshima H."/>
            <person name="Kyrpides N."/>
            <person name="Mavromatis K."/>
            <person name="Ivanova N."/>
            <person name="Brettin T."/>
            <person name="Detter J.C."/>
            <person name="Han C."/>
            <person name="Larimer F."/>
            <person name="Land M."/>
            <person name="Hauser L."/>
            <person name="Markowitz V."/>
            <person name="Cheng J.-F."/>
            <person name="Hugenholtz P."/>
            <person name="Woyke T."/>
            <person name="Wu D."/>
            <person name="Brambilla E."/>
            <person name="Klenk H.-P."/>
            <person name="Eisen J.A."/>
        </authorList>
    </citation>
    <scope>NUCLEOTIDE SEQUENCE</scope>
    <source>
        <strain evidence="1">DSM 6220</strain>
    </source>
</reference>
<dbReference type="eggNOG" id="COG0457">
    <property type="taxonomic scope" value="Bacteria"/>
</dbReference>
<dbReference type="InterPro" id="IPR011990">
    <property type="entry name" value="TPR-like_helical_dom_sf"/>
</dbReference>
<evidence type="ECO:0000313" key="2">
    <source>
        <dbReference type="Proteomes" id="UP000005234"/>
    </source>
</evidence>
<evidence type="ECO:0000313" key="1">
    <source>
        <dbReference type="EMBL" id="AFC85301.1"/>
    </source>
</evidence>
<gene>
    <name evidence="1" type="ordered locus">Fraau_0830</name>
</gene>
<dbReference type="STRING" id="767434.Fraau_0830"/>
<dbReference type="SUPFAM" id="SSF48452">
    <property type="entry name" value="TPR-like"/>
    <property type="match status" value="1"/>
</dbReference>
<organism evidence="1 2">
    <name type="scientific">Frateuria aurantia (strain ATCC 33424 / DSM 6220 / KCTC 2777 / LMG 1558 / NBRC 3245 / NCIMB 13370)</name>
    <name type="common">Acetobacter aurantius</name>
    <dbReference type="NCBI Taxonomy" id="767434"/>
    <lineage>
        <taxon>Bacteria</taxon>
        <taxon>Pseudomonadati</taxon>
        <taxon>Pseudomonadota</taxon>
        <taxon>Gammaproteobacteria</taxon>
        <taxon>Lysobacterales</taxon>
        <taxon>Rhodanobacteraceae</taxon>
        <taxon>Frateuria</taxon>
    </lineage>
</organism>
<name>H8L018_FRAAD</name>